<dbReference type="OrthoDB" id="981124at2"/>
<dbReference type="SUPFAM" id="SSF47781">
    <property type="entry name" value="RuvA domain 2-like"/>
    <property type="match status" value="2"/>
</dbReference>
<organism evidence="2 3">
    <name type="scientific">Dysgonomonas alginatilytica</name>
    <dbReference type="NCBI Taxonomy" id="1605892"/>
    <lineage>
        <taxon>Bacteria</taxon>
        <taxon>Pseudomonadati</taxon>
        <taxon>Bacteroidota</taxon>
        <taxon>Bacteroidia</taxon>
        <taxon>Bacteroidales</taxon>
        <taxon>Dysgonomonadaceae</taxon>
        <taxon>Dysgonomonas</taxon>
    </lineage>
</organism>
<dbReference type="Proteomes" id="UP000247973">
    <property type="component" value="Unassembled WGS sequence"/>
</dbReference>
<accession>A0A2V3PI96</accession>
<dbReference type="GO" id="GO:0015628">
    <property type="term" value="P:protein secretion by the type II secretion system"/>
    <property type="evidence" value="ECO:0007669"/>
    <property type="project" value="TreeGrafter"/>
</dbReference>
<dbReference type="RefSeq" id="WP_110312688.1">
    <property type="nucleotide sequence ID" value="NZ_QICL01000051.1"/>
</dbReference>
<dbReference type="GO" id="GO:0015627">
    <property type="term" value="C:type II protein secretion system complex"/>
    <property type="evidence" value="ECO:0007669"/>
    <property type="project" value="TreeGrafter"/>
</dbReference>
<dbReference type="PANTHER" id="PTHR21180:SF32">
    <property type="entry name" value="ENDONUCLEASE_EXONUCLEASE_PHOSPHATASE FAMILY DOMAIN-CONTAINING PROTEIN 1"/>
    <property type="match status" value="1"/>
</dbReference>
<dbReference type="PANTHER" id="PTHR21180">
    <property type="entry name" value="ENDONUCLEASE/EXONUCLEASE/PHOSPHATASE FAMILY DOMAIN-CONTAINING PROTEIN 1"/>
    <property type="match status" value="1"/>
</dbReference>
<keyword evidence="1" id="KW-0472">Membrane</keyword>
<keyword evidence="1" id="KW-1133">Transmembrane helix</keyword>
<sequence length="227" mass="26195">MWKWKKDFFYFSKGDRIAIILLLNLIVVSGGIFIYMNKFTSTDSVYQDQNEEIQKDFVQFENDMEQIAPIEEEVSEENKLSTSAKPTKINKQKLESGQTTDINSASVNTLTRIPGIGSTFSERIIEYRNSLGGFTSLEQLYEVKGVTINKFSKILPYLVMQKKHKLIRINKIPAEQLLSHPYFEEKQVQAIVELRKLGKINDISNLSDNENFSSRDIERLSAYLSFD</sequence>
<evidence type="ECO:0000256" key="1">
    <source>
        <dbReference type="SAM" id="Phobius"/>
    </source>
</evidence>
<proteinExistence type="predicted"/>
<dbReference type="InterPro" id="IPR010994">
    <property type="entry name" value="RuvA_2-like"/>
</dbReference>
<dbReference type="Gene3D" id="1.10.150.320">
    <property type="entry name" value="Photosystem II 12 kDa extrinsic protein"/>
    <property type="match status" value="1"/>
</dbReference>
<dbReference type="AlphaFoldDB" id="A0A2V3PI96"/>
<dbReference type="InterPro" id="IPR051675">
    <property type="entry name" value="Endo/Exo/Phosphatase_dom_1"/>
</dbReference>
<dbReference type="EMBL" id="QICL01000051">
    <property type="protein sequence ID" value="PXV58107.1"/>
    <property type="molecule type" value="Genomic_DNA"/>
</dbReference>
<evidence type="ECO:0000313" key="2">
    <source>
        <dbReference type="EMBL" id="PXV58107.1"/>
    </source>
</evidence>
<comment type="caution">
    <text evidence="2">The sequence shown here is derived from an EMBL/GenBank/DDBJ whole genome shotgun (WGS) entry which is preliminary data.</text>
</comment>
<protein>
    <submittedName>
        <fullName evidence="2">Competence ComEA-like helix-hairpin-helix protein</fullName>
    </submittedName>
</protein>
<name>A0A2V3PI96_9BACT</name>
<keyword evidence="1" id="KW-0812">Transmembrane</keyword>
<feature type="transmembrane region" description="Helical" evidence="1">
    <location>
        <begin position="16"/>
        <end position="36"/>
    </location>
</feature>
<dbReference type="Pfam" id="PF12836">
    <property type="entry name" value="HHH_3"/>
    <property type="match status" value="1"/>
</dbReference>
<keyword evidence="3" id="KW-1185">Reference proteome</keyword>
<reference evidence="2 3" key="1">
    <citation type="submission" date="2018-03" db="EMBL/GenBank/DDBJ databases">
        <title>Genomic Encyclopedia of Archaeal and Bacterial Type Strains, Phase II (KMG-II): from individual species to whole genera.</title>
        <authorList>
            <person name="Goeker M."/>
        </authorList>
    </citation>
    <scope>NUCLEOTIDE SEQUENCE [LARGE SCALE GENOMIC DNA]</scope>
    <source>
        <strain evidence="2 3">DSM 100214</strain>
    </source>
</reference>
<evidence type="ECO:0000313" key="3">
    <source>
        <dbReference type="Proteomes" id="UP000247973"/>
    </source>
</evidence>
<gene>
    <name evidence="2" type="ORF">CLV62_1512</name>
</gene>